<feature type="transmembrane region" description="Helical" evidence="1">
    <location>
        <begin position="40"/>
        <end position="63"/>
    </location>
</feature>
<keyword evidence="1" id="KW-0812">Transmembrane</keyword>
<accession>A0ABP0Y0F9</accession>
<organism evidence="2 3">
    <name type="scientific">Citrullus colocynthis</name>
    <name type="common">colocynth</name>
    <dbReference type="NCBI Taxonomy" id="252529"/>
    <lineage>
        <taxon>Eukaryota</taxon>
        <taxon>Viridiplantae</taxon>
        <taxon>Streptophyta</taxon>
        <taxon>Embryophyta</taxon>
        <taxon>Tracheophyta</taxon>
        <taxon>Spermatophyta</taxon>
        <taxon>Magnoliopsida</taxon>
        <taxon>eudicotyledons</taxon>
        <taxon>Gunneridae</taxon>
        <taxon>Pentapetalae</taxon>
        <taxon>rosids</taxon>
        <taxon>fabids</taxon>
        <taxon>Cucurbitales</taxon>
        <taxon>Cucurbitaceae</taxon>
        <taxon>Benincaseae</taxon>
        <taxon>Citrullus</taxon>
    </lineage>
</organism>
<evidence type="ECO:0000313" key="3">
    <source>
        <dbReference type="Proteomes" id="UP001642487"/>
    </source>
</evidence>
<evidence type="ECO:0000313" key="2">
    <source>
        <dbReference type="EMBL" id="CAK9313921.1"/>
    </source>
</evidence>
<dbReference type="EMBL" id="OZ021745">
    <property type="protein sequence ID" value="CAK9313921.1"/>
    <property type="molecule type" value="Genomic_DNA"/>
</dbReference>
<protein>
    <submittedName>
        <fullName evidence="2">Uncharacterized protein</fullName>
    </submittedName>
</protein>
<proteinExistence type="predicted"/>
<evidence type="ECO:0000256" key="1">
    <source>
        <dbReference type="SAM" id="Phobius"/>
    </source>
</evidence>
<keyword evidence="1" id="KW-0472">Membrane</keyword>
<keyword evidence="1" id="KW-1133">Transmembrane helix</keyword>
<gene>
    <name evidence="2" type="ORF">CITCOLO1_LOCUS5660</name>
</gene>
<feature type="transmembrane region" description="Helical" evidence="1">
    <location>
        <begin position="7"/>
        <end position="28"/>
    </location>
</feature>
<dbReference type="Proteomes" id="UP001642487">
    <property type="component" value="Chromosome 11"/>
</dbReference>
<name>A0ABP0Y0F9_9ROSI</name>
<reference evidence="2 3" key="1">
    <citation type="submission" date="2024-03" db="EMBL/GenBank/DDBJ databases">
        <authorList>
            <person name="Gkanogiannis A."/>
            <person name="Becerra Lopez-Lavalle L."/>
        </authorList>
    </citation>
    <scope>NUCLEOTIDE SEQUENCE [LARGE SCALE GENOMIC DNA]</scope>
</reference>
<sequence length="66" mass="7445">MSMIYILGFAIYVYIFPLFWDGSGIWVIQWGFFDPGVFSGIPICPFVCFLFLFSGCEFGVASFSSC</sequence>
<keyword evidence="3" id="KW-1185">Reference proteome</keyword>